<reference evidence="1 2" key="1">
    <citation type="submission" date="2024-07" db="EMBL/GenBank/DDBJ databases">
        <title>Section-level genome sequencing and comparative genomics of Aspergillus sections Usti and Cavernicolus.</title>
        <authorList>
            <consortium name="Lawrence Berkeley National Laboratory"/>
            <person name="Nybo J.L."/>
            <person name="Vesth T.C."/>
            <person name="Theobald S."/>
            <person name="Frisvad J.C."/>
            <person name="Larsen T.O."/>
            <person name="Kjaerboelling I."/>
            <person name="Rothschild-Mancinelli K."/>
            <person name="Lyhne E.K."/>
            <person name="Kogle M.E."/>
            <person name="Barry K."/>
            <person name="Clum A."/>
            <person name="Na H."/>
            <person name="Ledsgaard L."/>
            <person name="Lin J."/>
            <person name="Lipzen A."/>
            <person name="Kuo A."/>
            <person name="Riley R."/>
            <person name="Mondo S."/>
            <person name="LaButti K."/>
            <person name="Haridas S."/>
            <person name="Pangalinan J."/>
            <person name="Salamov A.A."/>
            <person name="Simmons B.A."/>
            <person name="Magnuson J.K."/>
            <person name="Chen J."/>
            <person name="Drula E."/>
            <person name="Henrissat B."/>
            <person name="Wiebenga A."/>
            <person name="Lubbers R.J."/>
            <person name="Gomes A.C."/>
            <person name="Makela M.R."/>
            <person name="Stajich J."/>
            <person name="Grigoriev I.V."/>
            <person name="Mortensen U.H."/>
            <person name="De vries R.P."/>
            <person name="Baker S.E."/>
            <person name="Andersen M.R."/>
        </authorList>
    </citation>
    <scope>NUCLEOTIDE SEQUENCE [LARGE SCALE GENOMIC DNA]</scope>
    <source>
        <strain evidence="1 2">CBS 600.67</strain>
    </source>
</reference>
<dbReference type="Proteomes" id="UP001610335">
    <property type="component" value="Unassembled WGS sequence"/>
</dbReference>
<evidence type="ECO:0000313" key="2">
    <source>
        <dbReference type="Proteomes" id="UP001610335"/>
    </source>
</evidence>
<evidence type="ECO:0000313" key="1">
    <source>
        <dbReference type="EMBL" id="KAL2812906.1"/>
    </source>
</evidence>
<accession>A0ABR4HBV8</accession>
<proteinExistence type="predicted"/>
<dbReference type="EMBL" id="JBFXLS010000159">
    <property type="protein sequence ID" value="KAL2812906.1"/>
    <property type="molecule type" value="Genomic_DNA"/>
</dbReference>
<name>A0ABR4HBV8_9EURO</name>
<keyword evidence="2" id="KW-1185">Reference proteome</keyword>
<organism evidence="1 2">
    <name type="scientific">Aspergillus cavernicola</name>
    <dbReference type="NCBI Taxonomy" id="176166"/>
    <lineage>
        <taxon>Eukaryota</taxon>
        <taxon>Fungi</taxon>
        <taxon>Dikarya</taxon>
        <taxon>Ascomycota</taxon>
        <taxon>Pezizomycotina</taxon>
        <taxon>Eurotiomycetes</taxon>
        <taxon>Eurotiomycetidae</taxon>
        <taxon>Eurotiales</taxon>
        <taxon>Aspergillaceae</taxon>
        <taxon>Aspergillus</taxon>
        <taxon>Aspergillus subgen. Nidulantes</taxon>
    </lineage>
</organism>
<sequence>MSSNGVFAISSDEVKIAAINAWNEIKDYAISLPAPQKGRAAGFLPTDLCKAAIDVAAREYPEKASYSRKIIRCRKGGVVYFPGQPKVANTLTIMIPIHIQGEVTLNDTRVDMDHHYHILEESTLNIPEAAKLFTLTIDMIIT</sequence>
<gene>
    <name evidence="1" type="ORF">BDW59DRAFT_167684</name>
</gene>
<protein>
    <submittedName>
        <fullName evidence="1">Uncharacterized protein</fullName>
    </submittedName>
</protein>
<comment type="caution">
    <text evidence="1">The sequence shown here is derived from an EMBL/GenBank/DDBJ whole genome shotgun (WGS) entry which is preliminary data.</text>
</comment>